<accession>A0ABQ5C9E9</accession>
<gene>
    <name evidence="1" type="ORF">Tco_0892709</name>
</gene>
<proteinExistence type="predicted"/>
<evidence type="ECO:0000313" key="2">
    <source>
        <dbReference type="Proteomes" id="UP001151760"/>
    </source>
</evidence>
<reference evidence="1" key="2">
    <citation type="submission" date="2022-01" db="EMBL/GenBank/DDBJ databases">
        <authorList>
            <person name="Yamashiro T."/>
            <person name="Shiraishi A."/>
            <person name="Satake H."/>
            <person name="Nakayama K."/>
        </authorList>
    </citation>
    <scope>NUCLEOTIDE SEQUENCE</scope>
</reference>
<name>A0ABQ5C9E9_9ASTR</name>
<keyword evidence="2" id="KW-1185">Reference proteome</keyword>
<protein>
    <submittedName>
        <fullName evidence="1">Uncharacterized protein</fullName>
    </submittedName>
</protein>
<dbReference type="EMBL" id="BQNB010013996">
    <property type="protein sequence ID" value="GJT22772.1"/>
    <property type="molecule type" value="Genomic_DNA"/>
</dbReference>
<evidence type="ECO:0000313" key="1">
    <source>
        <dbReference type="EMBL" id="GJT22772.1"/>
    </source>
</evidence>
<comment type="caution">
    <text evidence="1">The sequence shown here is derived from an EMBL/GenBank/DDBJ whole genome shotgun (WGS) entry which is preliminary data.</text>
</comment>
<reference evidence="1" key="1">
    <citation type="journal article" date="2022" name="Int. J. Mol. Sci.">
        <title>Draft Genome of Tanacetum Coccineum: Genomic Comparison of Closely Related Tanacetum-Family Plants.</title>
        <authorList>
            <person name="Yamashiro T."/>
            <person name="Shiraishi A."/>
            <person name="Nakayama K."/>
            <person name="Satake H."/>
        </authorList>
    </citation>
    <scope>NUCLEOTIDE SEQUENCE</scope>
</reference>
<dbReference type="Proteomes" id="UP001151760">
    <property type="component" value="Unassembled WGS sequence"/>
</dbReference>
<organism evidence="1 2">
    <name type="scientific">Tanacetum coccineum</name>
    <dbReference type="NCBI Taxonomy" id="301880"/>
    <lineage>
        <taxon>Eukaryota</taxon>
        <taxon>Viridiplantae</taxon>
        <taxon>Streptophyta</taxon>
        <taxon>Embryophyta</taxon>
        <taxon>Tracheophyta</taxon>
        <taxon>Spermatophyta</taxon>
        <taxon>Magnoliopsida</taxon>
        <taxon>eudicotyledons</taxon>
        <taxon>Gunneridae</taxon>
        <taxon>Pentapetalae</taxon>
        <taxon>asterids</taxon>
        <taxon>campanulids</taxon>
        <taxon>Asterales</taxon>
        <taxon>Asteraceae</taxon>
        <taxon>Asteroideae</taxon>
        <taxon>Anthemideae</taxon>
        <taxon>Anthemidinae</taxon>
        <taxon>Tanacetum</taxon>
    </lineage>
</organism>
<sequence length="115" mass="12896">MTKSQRNVNFPNRNKTSLAIPFRKWQISRLASSRSFGWDKLGIIVRTIAKADCGYLEVGKNTLPSLIVGFHSHLRYDFANGGGQSFTLVKFPISFPSHLKLKDANSGLEEVIELD</sequence>